<gene>
    <name evidence="2" type="ORF">PG997_002551</name>
</gene>
<proteinExistence type="predicted"/>
<sequence length="129" mass="15181">MFINILILDFALRSYQRGIRGQRDRLRHIGNSKENVKKQAETLHDLSVQWHCMLKDLEDIKQHIESMLSLQERVEAMPKKDPSSQVVSEDDDTTAATDDLHHLEAVRGFWARWANTYLERTNIRIQLVR</sequence>
<dbReference type="EMBL" id="JAQQWN010000004">
    <property type="protein sequence ID" value="KAK8087590.1"/>
    <property type="molecule type" value="Genomic_DNA"/>
</dbReference>
<comment type="caution">
    <text evidence="2">The sequence shown here is derived from an EMBL/GenBank/DDBJ whole genome shotgun (WGS) entry which is preliminary data.</text>
</comment>
<dbReference type="GeneID" id="92039926"/>
<protein>
    <submittedName>
        <fullName evidence="2">Uncharacterized protein</fullName>
    </submittedName>
</protein>
<dbReference type="RefSeq" id="XP_066670484.1">
    <property type="nucleotide sequence ID" value="XM_066806866.1"/>
</dbReference>
<organism evidence="2 3">
    <name type="scientific">Apiospora hydei</name>
    <dbReference type="NCBI Taxonomy" id="1337664"/>
    <lineage>
        <taxon>Eukaryota</taxon>
        <taxon>Fungi</taxon>
        <taxon>Dikarya</taxon>
        <taxon>Ascomycota</taxon>
        <taxon>Pezizomycotina</taxon>
        <taxon>Sordariomycetes</taxon>
        <taxon>Xylariomycetidae</taxon>
        <taxon>Amphisphaeriales</taxon>
        <taxon>Apiosporaceae</taxon>
        <taxon>Apiospora</taxon>
    </lineage>
</organism>
<keyword evidence="3" id="KW-1185">Reference proteome</keyword>
<dbReference type="Proteomes" id="UP001433268">
    <property type="component" value="Unassembled WGS sequence"/>
</dbReference>
<evidence type="ECO:0000256" key="1">
    <source>
        <dbReference type="SAM" id="MobiDB-lite"/>
    </source>
</evidence>
<name>A0ABR1WWR8_9PEZI</name>
<accession>A0ABR1WWR8</accession>
<feature type="region of interest" description="Disordered" evidence="1">
    <location>
        <begin position="77"/>
        <end position="96"/>
    </location>
</feature>
<reference evidence="2 3" key="1">
    <citation type="submission" date="2023-01" db="EMBL/GenBank/DDBJ databases">
        <title>Analysis of 21 Apiospora genomes using comparative genomics revels a genus with tremendous synthesis potential of carbohydrate active enzymes and secondary metabolites.</title>
        <authorList>
            <person name="Sorensen T."/>
        </authorList>
    </citation>
    <scope>NUCLEOTIDE SEQUENCE [LARGE SCALE GENOMIC DNA]</scope>
    <source>
        <strain evidence="2 3">CBS 114990</strain>
    </source>
</reference>
<evidence type="ECO:0000313" key="3">
    <source>
        <dbReference type="Proteomes" id="UP001433268"/>
    </source>
</evidence>
<evidence type="ECO:0000313" key="2">
    <source>
        <dbReference type="EMBL" id="KAK8087590.1"/>
    </source>
</evidence>